<name>A0ABQ2IWE3_9PSEU</name>
<dbReference type="SUPFAM" id="SSF53474">
    <property type="entry name" value="alpha/beta-Hydrolases"/>
    <property type="match status" value="1"/>
</dbReference>
<dbReference type="EMBL" id="BMNC01000031">
    <property type="protein sequence ID" value="GGN29394.1"/>
    <property type="molecule type" value="Genomic_DNA"/>
</dbReference>
<dbReference type="Proteomes" id="UP000597656">
    <property type="component" value="Unassembled WGS sequence"/>
</dbReference>
<accession>A0ABQ2IWE3</accession>
<evidence type="ECO:0000313" key="1">
    <source>
        <dbReference type="EMBL" id="GGN29394.1"/>
    </source>
</evidence>
<comment type="caution">
    <text evidence="1">The sequence shown here is derived from an EMBL/GenBank/DDBJ whole genome shotgun (WGS) entry which is preliminary data.</text>
</comment>
<organism evidence="1 2">
    <name type="scientific">Lentzea pudingi</name>
    <dbReference type="NCBI Taxonomy" id="1789439"/>
    <lineage>
        <taxon>Bacteria</taxon>
        <taxon>Bacillati</taxon>
        <taxon>Actinomycetota</taxon>
        <taxon>Actinomycetes</taxon>
        <taxon>Pseudonocardiales</taxon>
        <taxon>Pseudonocardiaceae</taxon>
        <taxon>Lentzea</taxon>
    </lineage>
</organism>
<reference evidence="2" key="1">
    <citation type="journal article" date="2019" name="Int. J. Syst. Evol. Microbiol.">
        <title>The Global Catalogue of Microorganisms (GCM) 10K type strain sequencing project: providing services to taxonomists for standard genome sequencing and annotation.</title>
        <authorList>
            <consortium name="The Broad Institute Genomics Platform"/>
            <consortium name="The Broad Institute Genome Sequencing Center for Infectious Disease"/>
            <person name="Wu L."/>
            <person name="Ma J."/>
        </authorList>
    </citation>
    <scope>NUCLEOTIDE SEQUENCE [LARGE SCALE GENOMIC DNA]</scope>
    <source>
        <strain evidence="2">CGMCC 4.7319</strain>
    </source>
</reference>
<keyword evidence="2" id="KW-1185">Reference proteome</keyword>
<dbReference type="InterPro" id="IPR029058">
    <property type="entry name" value="AB_hydrolase_fold"/>
</dbReference>
<evidence type="ECO:0008006" key="3">
    <source>
        <dbReference type="Google" id="ProtNLM"/>
    </source>
</evidence>
<protein>
    <recommendedName>
        <fullName evidence="3">Alpha/beta hydrolase family protein</fullName>
    </recommendedName>
</protein>
<proteinExistence type="predicted"/>
<dbReference type="Gene3D" id="3.40.50.1820">
    <property type="entry name" value="alpha/beta hydrolase"/>
    <property type="match status" value="1"/>
</dbReference>
<dbReference type="RefSeq" id="WP_189160646.1">
    <property type="nucleotide sequence ID" value="NZ_BMNC01000031.1"/>
</dbReference>
<gene>
    <name evidence="1" type="ORF">GCM10011609_86420</name>
</gene>
<sequence length="158" mass="16426">MQVPGWLAALPHGERIAFSLRAAGVPVVVSENFEAVIAAADRPVVLIGHFTAAPAAVRCAQTRSGLAALVLVSPVLGVWDGASNGLADLMDEVGSGPSLGGLPTLWLHGSDDQIVPISDTREGIGRIRGSAFEEHVADGLLTDGEAVTRVLEFTRRVV</sequence>
<evidence type="ECO:0000313" key="2">
    <source>
        <dbReference type="Proteomes" id="UP000597656"/>
    </source>
</evidence>